<feature type="chain" id="PRO_5043583342" evidence="1">
    <location>
        <begin position="22"/>
        <end position="307"/>
    </location>
</feature>
<dbReference type="AlphaFoldDB" id="A0AAU9LG59"/>
<feature type="signal peptide" evidence="1">
    <location>
        <begin position="1"/>
        <end position="21"/>
    </location>
</feature>
<sequence>MPLTLSTVGGVVLIEITVSCGVCMEVLCVITAVEEIGPSAVGLHISFVGAVVIVEPPCCDASPVTGVRTGAITGSSYIISLLSFCSPTIWYNGGVYEKTGMPLTLSTVGGVVLIEITVSCGVCMEVLCVITAAEEIGPSAVGLHISFVGAVVIVEPPCCDASPVTGVRTGAITGSSYIISLLSFCSPTIWYNGGVYEKTGMPLTLSTVGGVVLIEITVSCGVCMEVLCVITAAEEIGPSAVGLHISFVGAVVIVEPPCCDASPVTGVRTGAITGSSYIISLLSLSVSHQFHLKGFEHSNTPKVYMQP</sequence>
<evidence type="ECO:0000256" key="1">
    <source>
        <dbReference type="SAM" id="SignalP"/>
    </source>
</evidence>
<accession>A0AAU9LG59</accession>
<name>A0AAU9LG59_9ASTR</name>
<evidence type="ECO:0000313" key="3">
    <source>
        <dbReference type="Proteomes" id="UP001157418"/>
    </source>
</evidence>
<proteinExistence type="predicted"/>
<protein>
    <submittedName>
        <fullName evidence="2">Uncharacterized protein</fullName>
    </submittedName>
</protein>
<evidence type="ECO:0000313" key="2">
    <source>
        <dbReference type="EMBL" id="CAH1412426.1"/>
    </source>
</evidence>
<dbReference type="Proteomes" id="UP001157418">
    <property type="component" value="Unassembled WGS sequence"/>
</dbReference>
<gene>
    <name evidence="2" type="ORF">LVIROSA_LOCUS442</name>
</gene>
<comment type="caution">
    <text evidence="2">The sequence shown here is derived from an EMBL/GenBank/DDBJ whole genome shotgun (WGS) entry which is preliminary data.</text>
</comment>
<reference evidence="2 3" key="1">
    <citation type="submission" date="2022-01" db="EMBL/GenBank/DDBJ databases">
        <authorList>
            <person name="Xiong W."/>
            <person name="Schranz E."/>
        </authorList>
    </citation>
    <scope>NUCLEOTIDE SEQUENCE [LARGE SCALE GENOMIC DNA]</scope>
</reference>
<organism evidence="2 3">
    <name type="scientific">Lactuca virosa</name>
    <dbReference type="NCBI Taxonomy" id="75947"/>
    <lineage>
        <taxon>Eukaryota</taxon>
        <taxon>Viridiplantae</taxon>
        <taxon>Streptophyta</taxon>
        <taxon>Embryophyta</taxon>
        <taxon>Tracheophyta</taxon>
        <taxon>Spermatophyta</taxon>
        <taxon>Magnoliopsida</taxon>
        <taxon>eudicotyledons</taxon>
        <taxon>Gunneridae</taxon>
        <taxon>Pentapetalae</taxon>
        <taxon>asterids</taxon>
        <taxon>campanulids</taxon>
        <taxon>Asterales</taxon>
        <taxon>Asteraceae</taxon>
        <taxon>Cichorioideae</taxon>
        <taxon>Cichorieae</taxon>
        <taxon>Lactucinae</taxon>
        <taxon>Lactuca</taxon>
    </lineage>
</organism>
<keyword evidence="3" id="KW-1185">Reference proteome</keyword>
<dbReference type="EMBL" id="CAKMRJ010000001">
    <property type="protein sequence ID" value="CAH1412426.1"/>
    <property type="molecule type" value="Genomic_DNA"/>
</dbReference>
<keyword evidence="1" id="KW-0732">Signal</keyword>